<dbReference type="GO" id="GO:0016485">
    <property type="term" value="P:protein processing"/>
    <property type="evidence" value="ECO:0007669"/>
    <property type="project" value="TreeGrafter"/>
</dbReference>
<dbReference type="InterPro" id="IPR046792">
    <property type="entry name" value="Peptidase_C54_cat"/>
</dbReference>
<name>A0A640KVZ8_LEITA</name>
<dbReference type="EC" id="3.4.22.-" evidence="11"/>
<feature type="domain" description="Peptidase C54 catalytic" evidence="12">
    <location>
        <begin position="63"/>
        <end position="316"/>
    </location>
</feature>
<evidence type="ECO:0000256" key="4">
    <source>
        <dbReference type="ARBA" id="ARBA00022490"/>
    </source>
</evidence>
<dbReference type="GO" id="GO:0019786">
    <property type="term" value="F:protein-phosphatidylethanolamide deconjugating activity"/>
    <property type="evidence" value="ECO:0007669"/>
    <property type="project" value="InterPro"/>
</dbReference>
<dbReference type="GO" id="GO:0000045">
    <property type="term" value="P:autophagosome assembly"/>
    <property type="evidence" value="ECO:0007669"/>
    <property type="project" value="TreeGrafter"/>
</dbReference>
<dbReference type="AlphaFoldDB" id="A0A640KVZ8"/>
<evidence type="ECO:0000313" key="14">
    <source>
        <dbReference type="Proteomes" id="UP000419144"/>
    </source>
</evidence>
<keyword evidence="14" id="KW-1185">Reference proteome</keyword>
<dbReference type="VEuPathDB" id="TriTrypDB:LtaPh_3240600"/>
<evidence type="ECO:0000256" key="3">
    <source>
        <dbReference type="ARBA" id="ARBA00022448"/>
    </source>
</evidence>
<dbReference type="GO" id="GO:0004197">
    <property type="term" value="F:cysteine-type endopeptidase activity"/>
    <property type="evidence" value="ECO:0007669"/>
    <property type="project" value="TreeGrafter"/>
</dbReference>
<dbReference type="GO" id="GO:0005737">
    <property type="term" value="C:cytoplasm"/>
    <property type="evidence" value="ECO:0007669"/>
    <property type="project" value="UniProtKB-SubCell"/>
</dbReference>
<keyword evidence="6 11" id="KW-0378">Hydrolase</keyword>
<evidence type="ECO:0000256" key="6">
    <source>
        <dbReference type="ARBA" id="ARBA00022801"/>
    </source>
</evidence>
<organism evidence="13 14">
    <name type="scientific">Leishmania tarentolae</name>
    <name type="common">Sauroleishmania tarentolae</name>
    <dbReference type="NCBI Taxonomy" id="5689"/>
    <lineage>
        <taxon>Eukaryota</taxon>
        <taxon>Discoba</taxon>
        <taxon>Euglenozoa</taxon>
        <taxon>Kinetoplastea</taxon>
        <taxon>Metakinetoplastina</taxon>
        <taxon>Trypanosomatida</taxon>
        <taxon>Trypanosomatidae</taxon>
        <taxon>Leishmaniinae</taxon>
        <taxon>Leishmania</taxon>
        <taxon>lizard Leishmania</taxon>
    </lineage>
</organism>
<comment type="function">
    <text evidence="11">Cysteine protease that plays a key role in autophagy by mediating both proteolytic activation and delipidation of ATG8 family proteins.</text>
</comment>
<dbReference type="GO" id="GO:0000423">
    <property type="term" value="P:mitophagy"/>
    <property type="evidence" value="ECO:0007669"/>
    <property type="project" value="TreeGrafter"/>
</dbReference>
<dbReference type="PANTHER" id="PTHR22624:SF53">
    <property type="entry name" value="CYSTEINE PROTEASE"/>
    <property type="match status" value="1"/>
</dbReference>
<keyword evidence="8 11" id="KW-0653">Protein transport</keyword>
<sequence>MQMSSDNKVAESTPCFDSGSLFKWWFNPSMLVRNLNHKLTNTTPVVVVGSGTCSGDGMKAFVKAATKKLIYFSYRNCFPPLPNGSTTDTGWGCLVRTTQMLVGTCLLRYYCKGAYPLPETPNAELKERISRLFMDAPSAPLGIHRVEGEAHKNRVQYASMLSPTEAGLAMGAALIAFHSTGGDVPFTFCCESRNIDEPAVMAKLSEGQHVILIIPAVLGLSPLSDKYERMMLEILDMRACCGIAGGLRRASLYMFGHQGRNVFFMDPHYVQKAYTSDRTVGKIEGARGHLTAGKVDPCMVLGFYLHTPEDYKIFAEELAVINELVLFPLISISRQHNEGTTVSEDGAVSVTENEENITLNEKEEPPQSLNPLVIGEECTRSSNSNATQLAVVP</sequence>
<comment type="catalytic activity">
    <reaction evidence="10">
        <text>[protein]-C-terminal L-amino acid-glycyl-phosphatidylethanolamide + H2O = [protein]-C-terminal L-amino acid-glycine + a 1,2-diacyl-sn-glycero-3-phosphoethanolamine</text>
        <dbReference type="Rhea" id="RHEA:67548"/>
        <dbReference type="Rhea" id="RHEA-COMP:17323"/>
        <dbReference type="Rhea" id="RHEA-COMP:17324"/>
        <dbReference type="ChEBI" id="CHEBI:15377"/>
        <dbReference type="ChEBI" id="CHEBI:64612"/>
        <dbReference type="ChEBI" id="CHEBI:172940"/>
        <dbReference type="ChEBI" id="CHEBI:172941"/>
    </reaction>
    <physiologicalReaction direction="left-to-right" evidence="10">
        <dbReference type="Rhea" id="RHEA:67549"/>
    </physiologicalReaction>
</comment>
<evidence type="ECO:0000256" key="5">
    <source>
        <dbReference type="ARBA" id="ARBA00022670"/>
    </source>
</evidence>
<dbReference type="GO" id="GO:0035973">
    <property type="term" value="P:aggrephagy"/>
    <property type="evidence" value="ECO:0007669"/>
    <property type="project" value="TreeGrafter"/>
</dbReference>
<evidence type="ECO:0000256" key="10">
    <source>
        <dbReference type="ARBA" id="ARBA00029362"/>
    </source>
</evidence>
<evidence type="ECO:0000256" key="8">
    <source>
        <dbReference type="ARBA" id="ARBA00022927"/>
    </source>
</evidence>
<evidence type="ECO:0000256" key="9">
    <source>
        <dbReference type="ARBA" id="ARBA00023006"/>
    </source>
</evidence>
<dbReference type="EMBL" id="BLBS01000049">
    <property type="protein sequence ID" value="GET91727.1"/>
    <property type="molecule type" value="Genomic_DNA"/>
</dbReference>
<keyword evidence="5 11" id="KW-0645">Protease</keyword>
<evidence type="ECO:0000313" key="13">
    <source>
        <dbReference type="EMBL" id="GET91727.1"/>
    </source>
</evidence>
<comment type="similarity">
    <text evidence="2 11">Belongs to the peptidase C54 family.</text>
</comment>
<accession>A0A640KVZ8</accession>
<dbReference type="SUPFAM" id="SSF54001">
    <property type="entry name" value="Cysteine proteinases"/>
    <property type="match status" value="1"/>
</dbReference>
<comment type="caution">
    <text evidence="13">The sequence shown here is derived from an EMBL/GenBank/DDBJ whole genome shotgun (WGS) entry which is preliminary data.</text>
</comment>
<evidence type="ECO:0000256" key="7">
    <source>
        <dbReference type="ARBA" id="ARBA00022807"/>
    </source>
</evidence>
<evidence type="ECO:0000259" key="12">
    <source>
        <dbReference type="Pfam" id="PF03416"/>
    </source>
</evidence>
<keyword evidence="3" id="KW-0813">Transport</keyword>
<evidence type="ECO:0000256" key="1">
    <source>
        <dbReference type="ARBA" id="ARBA00004496"/>
    </source>
</evidence>
<evidence type="ECO:0000256" key="2">
    <source>
        <dbReference type="ARBA" id="ARBA00010958"/>
    </source>
</evidence>
<comment type="subcellular location">
    <subcellularLocation>
        <location evidence="1 11">Cytoplasm</location>
    </subcellularLocation>
</comment>
<reference evidence="13" key="1">
    <citation type="submission" date="2019-11" db="EMBL/GenBank/DDBJ databases">
        <title>Leishmania tarentolae CDS.</title>
        <authorList>
            <person name="Goto Y."/>
            <person name="Yamagishi J."/>
        </authorList>
    </citation>
    <scope>NUCLEOTIDE SEQUENCE [LARGE SCALE GENOMIC DNA]</scope>
    <source>
        <strain evidence="13">Parrot Tar II</strain>
    </source>
</reference>
<dbReference type="OrthoDB" id="2960936at2759"/>
<dbReference type="InterPro" id="IPR005078">
    <property type="entry name" value="Peptidase_C54"/>
</dbReference>
<protein>
    <recommendedName>
        <fullName evidence="11">Cysteine protease</fullName>
        <ecNumber evidence="11">3.4.22.-</ecNumber>
    </recommendedName>
</protein>
<dbReference type="Pfam" id="PF03416">
    <property type="entry name" value="Peptidase_C54"/>
    <property type="match status" value="1"/>
</dbReference>
<dbReference type="GO" id="GO:0034727">
    <property type="term" value="P:piecemeal microautophagy of the nucleus"/>
    <property type="evidence" value="ECO:0007669"/>
    <property type="project" value="TreeGrafter"/>
</dbReference>
<gene>
    <name evidence="13" type="ORF">LtaPh_3240600</name>
</gene>
<evidence type="ECO:0000256" key="11">
    <source>
        <dbReference type="RuleBase" id="RU363115"/>
    </source>
</evidence>
<keyword evidence="9 11" id="KW-0072">Autophagy</keyword>
<dbReference type="InterPro" id="IPR038765">
    <property type="entry name" value="Papain-like_cys_pep_sf"/>
</dbReference>
<dbReference type="GO" id="GO:0015031">
    <property type="term" value="P:protein transport"/>
    <property type="evidence" value="ECO:0007669"/>
    <property type="project" value="UniProtKB-KW"/>
</dbReference>
<dbReference type="Proteomes" id="UP000419144">
    <property type="component" value="Unassembled WGS sequence"/>
</dbReference>
<keyword evidence="7" id="KW-0788">Thiol protease</keyword>
<proteinExistence type="inferred from homology"/>
<dbReference type="PANTHER" id="PTHR22624">
    <property type="entry name" value="CYSTEINE PROTEASE ATG4"/>
    <property type="match status" value="1"/>
</dbReference>
<keyword evidence="4 11" id="KW-0963">Cytoplasm</keyword>